<evidence type="ECO:0000256" key="2">
    <source>
        <dbReference type="ARBA" id="ARBA00022490"/>
    </source>
</evidence>
<dbReference type="EMBL" id="KB863325">
    <property type="protein sequence ID" value="EOD40410.1"/>
    <property type="molecule type" value="Genomic_DNA"/>
</dbReference>
<evidence type="ECO:0000256" key="3">
    <source>
        <dbReference type="ARBA" id="ARBA00022737"/>
    </source>
</evidence>
<keyword evidence="4" id="KW-0802">TPR repeat</keyword>
<dbReference type="KEGG" id="ehx:EMIHUDRAFT_69699"/>
<proteinExistence type="predicted"/>
<reference evidence="5" key="1">
    <citation type="submission" date="2012-07" db="EMBL/GenBank/DDBJ databases">
        <title>Genome variability drives Emilianias global distribution.</title>
        <authorList>
            <consortium name="DOE Joint Genome Institute"/>
            <person name="Read B."/>
            <person name="Kegel J."/>
            <person name="Klute M."/>
            <person name="Kuo A."/>
            <person name="Lefebvre S.C."/>
            <person name="Maumus F."/>
            <person name="Mayer C."/>
            <person name="Miller J."/>
            <person name="Allen A."/>
            <person name="Bidle K."/>
            <person name="Borodovsky M."/>
            <person name="Bowler C."/>
            <person name="Brownlee C."/>
            <person name="Claverie J.-M."/>
            <person name="Cock M."/>
            <person name="De Vargas C."/>
            <person name="Elias M."/>
            <person name="Frickenhaus S."/>
            <person name="Gladyshev V.N."/>
            <person name="Gonzalez K."/>
            <person name="Guda C."/>
            <person name="Hadaegh A."/>
            <person name="Herman E."/>
            <person name="Iglesias-Rodriguez D."/>
            <person name="Jones B."/>
            <person name="Lawson T."/>
            <person name="Leese F."/>
            <person name="Lin Y.-C."/>
            <person name="Lindquist E."/>
            <person name="Lobanov A."/>
            <person name="Lucas S."/>
            <person name="Malik S.-H.B."/>
            <person name="Marsh M.E."/>
            <person name="Mock T."/>
            <person name="Monier A."/>
            <person name="Moreau H."/>
            <person name="Mueller-Roeber B."/>
            <person name="Napier J."/>
            <person name="Ogata H."/>
            <person name="Parker M."/>
            <person name="Probert I."/>
            <person name="Quesneville H."/>
            <person name="Raines C."/>
            <person name="Rensing S."/>
            <person name="Riano-Pachon D.M."/>
            <person name="Richier S."/>
            <person name="Rokitta S."/>
            <person name="Salamov A."/>
            <person name="Sarno A.F."/>
            <person name="Schmutz J."/>
            <person name="Schroeder D."/>
            <person name="Shiraiwa Y."/>
            <person name="Soanes D.M."/>
            <person name="Valentin K."/>
            <person name="Van Der Giezen M."/>
            <person name="Van Der Peer Y."/>
            <person name="Vardi A."/>
            <person name="Verret F."/>
            <person name="Von Dassow P."/>
            <person name="Wheeler G."/>
            <person name="Williams B."/>
            <person name="Wilson W."/>
            <person name="Wolfe G."/>
            <person name="Wurch L.L."/>
            <person name="Young J."/>
            <person name="Dacks J.B."/>
            <person name="Delwiche C.F."/>
            <person name="Dyhrman S."/>
            <person name="Glockner G."/>
            <person name="John U."/>
            <person name="Richards T."/>
            <person name="Worden A.Z."/>
            <person name="Zhang X."/>
            <person name="Grigoriev I.V."/>
        </authorList>
    </citation>
    <scope>NUCLEOTIDE SEQUENCE</scope>
    <source>
        <strain evidence="5">CCMP1516</strain>
    </source>
</reference>
<dbReference type="GO" id="GO:0005871">
    <property type="term" value="C:kinesin complex"/>
    <property type="evidence" value="ECO:0007669"/>
    <property type="project" value="InterPro"/>
</dbReference>
<dbReference type="RefSeq" id="XP_005792839.1">
    <property type="nucleotide sequence ID" value="XM_005792782.1"/>
</dbReference>
<name>R1FMY6_EMIHU</name>
<keyword evidence="3" id="KW-0677">Repeat</keyword>
<dbReference type="GO" id="GO:0007018">
    <property type="term" value="P:microtubule-based movement"/>
    <property type="evidence" value="ECO:0007669"/>
    <property type="project" value="TreeGrafter"/>
</dbReference>
<comment type="subcellular location">
    <subcellularLocation>
        <location evidence="1">Cytoplasm</location>
    </subcellularLocation>
</comment>
<dbReference type="AlphaFoldDB" id="R1FMY6"/>
<dbReference type="PANTHER" id="PTHR45783:SF3">
    <property type="entry name" value="KINESIN LIGHT CHAIN"/>
    <property type="match status" value="1"/>
</dbReference>
<sequence>NHHEYATAMNNVATLYQALGRYGEAEPLLEQASKIQQRTLGHDHPHTVASLSNLATVYEAMGQSERAKAMQSLVAQMKRTWEEKQRKRK</sequence>
<dbReference type="GO" id="GO:0005737">
    <property type="term" value="C:cytoplasm"/>
    <property type="evidence" value="ECO:0007669"/>
    <property type="project" value="UniProtKB-SubCell"/>
</dbReference>
<dbReference type="InterPro" id="IPR002151">
    <property type="entry name" value="Kinesin_light"/>
</dbReference>
<keyword evidence="2" id="KW-0963">Cytoplasm</keyword>
<dbReference type="Gene3D" id="1.25.40.10">
    <property type="entry name" value="Tetratricopeptide repeat domain"/>
    <property type="match status" value="1"/>
</dbReference>
<gene>
    <name evidence="5" type="ORF">EMIHUDRAFT_69699</name>
</gene>
<dbReference type="SUPFAM" id="SSF48452">
    <property type="entry name" value="TPR-like"/>
    <property type="match status" value="1"/>
</dbReference>
<dbReference type="HOGENOM" id="CLU_000288_125_11_1"/>
<evidence type="ECO:0000256" key="1">
    <source>
        <dbReference type="ARBA" id="ARBA00004496"/>
    </source>
</evidence>
<accession>R1FMY6</accession>
<evidence type="ECO:0000313" key="5">
    <source>
        <dbReference type="EMBL" id="EOD40410.1"/>
    </source>
</evidence>
<dbReference type="PANTHER" id="PTHR45783">
    <property type="entry name" value="KINESIN LIGHT CHAIN"/>
    <property type="match status" value="1"/>
</dbReference>
<protein>
    <submittedName>
        <fullName evidence="5">Uncharacterized protein</fullName>
    </submittedName>
</protein>
<organism evidence="5">
    <name type="scientific">Emiliania huxleyi</name>
    <name type="common">Coccolithophore</name>
    <name type="synonym">Pontosphaera huxleyi</name>
    <dbReference type="NCBI Taxonomy" id="2903"/>
    <lineage>
        <taxon>Eukaryota</taxon>
        <taxon>Haptista</taxon>
        <taxon>Haptophyta</taxon>
        <taxon>Prymnesiophyceae</taxon>
        <taxon>Isochrysidales</taxon>
        <taxon>Noelaerhabdaceae</taxon>
        <taxon>Emiliania</taxon>
    </lineage>
</organism>
<evidence type="ECO:0000256" key="4">
    <source>
        <dbReference type="ARBA" id="ARBA00022803"/>
    </source>
</evidence>
<feature type="non-terminal residue" evidence="5">
    <location>
        <position position="1"/>
    </location>
</feature>
<dbReference type="Pfam" id="PF13424">
    <property type="entry name" value="TPR_12"/>
    <property type="match status" value="1"/>
</dbReference>
<dbReference type="InterPro" id="IPR011990">
    <property type="entry name" value="TPR-like_helical_dom_sf"/>
</dbReference>
<dbReference type="GO" id="GO:0019894">
    <property type="term" value="F:kinesin binding"/>
    <property type="evidence" value="ECO:0007669"/>
    <property type="project" value="TreeGrafter"/>
</dbReference>
<dbReference type="GeneID" id="17285681"/>